<proteinExistence type="predicted"/>
<dbReference type="OrthoDB" id="6133475at2759"/>
<gene>
    <name evidence="4" type="primary">LOC110986053</name>
</gene>
<dbReference type="SUPFAM" id="SSF56436">
    <property type="entry name" value="C-type lectin-like"/>
    <property type="match status" value="1"/>
</dbReference>
<evidence type="ECO:0000259" key="2">
    <source>
        <dbReference type="PROSITE" id="PS50041"/>
    </source>
</evidence>
<dbReference type="OMA" id="KENDVIW"/>
<dbReference type="InterPro" id="IPR050111">
    <property type="entry name" value="C-type_lectin/snaclec_domain"/>
</dbReference>
<accession>A0A8B7ZEQ8</accession>
<evidence type="ECO:0000256" key="1">
    <source>
        <dbReference type="SAM" id="SignalP"/>
    </source>
</evidence>
<dbReference type="RefSeq" id="XP_022103340.1">
    <property type="nucleotide sequence ID" value="XM_022247648.1"/>
</dbReference>
<dbReference type="Pfam" id="PF00024">
    <property type="entry name" value="PAN_1"/>
    <property type="match status" value="1"/>
</dbReference>
<dbReference type="PROSITE" id="PS50041">
    <property type="entry name" value="C_TYPE_LECTIN_2"/>
    <property type="match status" value="1"/>
</dbReference>
<dbReference type="InterPro" id="IPR016187">
    <property type="entry name" value="CTDL_fold"/>
</dbReference>
<feature type="signal peptide" evidence="1">
    <location>
        <begin position="1"/>
        <end position="33"/>
    </location>
</feature>
<protein>
    <submittedName>
        <fullName evidence="4">C-type lectin lectoxin-Enh6-like</fullName>
    </submittedName>
</protein>
<dbReference type="SMART" id="SM00034">
    <property type="entry name" value="CLECT"/>
    <property type="match status" value="1"/>
</dbReference>
<name>A0A8B7ZEQ8_ACAPL</name>
<dbReference type="AlphaFoldDB" id="A0A8B7ZEQ8"/>
<feature type="domain" description="C-type lectin" evidence="2">
    <location>
        <begin position="43"/>
        <end position="149"/>
    </location>
</feature>
<organism evidence="3 4">
    <name type="scientific">Acanthaster planci</name>
    <name type="common">Crown-of-thorns starfish</name>
    <dbReference type="NCBI Taxonomy" id="133434"/>
    <lineage>
        <taxon>Eukaryota</taxon>
        <taxon>Metazoa</taxon>
        <taxon>Echinodermata</taxon>
        <taxon>Eleutherozoa</taxon>
        <taxon>Asterozoa</taxon>
        <taxon>Asteroidea</taxon>
        <taxon>Valvatacea</taxon>
        <taxon>Valvatida</taxon>
        <taxon>Acanthasteridae</taxon>
        <taxon>Acanthaster</taxon>
    </lineage>
</organism>
<dbReference type="InterPro" id="IPR003609">
    <property type="entry name" value="Pan_app"/>
</dbReference>
<feature type="chain" id="PRO_5034108749" evidence="1">
    <location>
        <begin position="34"/>
        <end position="254"/>
    </location>
</feature>
<dbReference type="InterPro" id="IPR016186">
    <property type="entry name" value="C-type_lectin-like/link_sf"/>
</dbReference>
<sequence>MMLLRAIMTDNTKPQVTFCFVLVILMSSQPIEGAKCPPGWLEWRQSCYLLLPDKMNWYEAMEACDRPGLSGLAAPNSPDENDFIWHSIVKNTDGLWIACTDVVQEGVWVCGGQPLTFSSWFGGNPRNDTHLNCARVTVYGAPARGLWADDVACGSANRKQAACEMTVAAVQIYHTYTGPDGRVPQECLHHHDIKNVTVESLLTCGWACRADPRCRSFNLWLITKGKICQLNDITRLGADGADFKATNNCFYFNL</sequence>
<keyword evidence="1" id="KW-0732">Signal</keyword>
<dbReference type="Proteomes" id="UP000694845">
    <property type="component" value="Unplaced"/>
</dbReference>
<reference evidence="4" key="1">
    <citation type="submission" date="2025-08" db="UniProtKB">
        <authorList>
            <consortium name="RefSeq"/>
        </authorList>
    </citation>
    <scope>IDENTIFICATION</scope>
</reference>
<dbReference type="SUPFAM" id="SSF57414">
    <property type="entry name" value="Hairpin loop containing domain-like"/>
    <property type="match status" value="1"/>
</dbReference>
<dbReference type="KEGG" id="aplc:110986053"/>
<dbReference type="GeneID" id="110986053"/>
<keyword evidence="3" id="KW-1185">Reference proteome</keyword>
<evidence type="ECO:0000313" key="4">
    <source>
        <dbReference type="RefSeq" id="XP_022103340.1"/>
    </source>
</evidence>
<dbReference type="Pfam" id="PF00059">
    <property type="entry name" value="Lectin_C"/>
    <property type="match status" value="1"/>
</dbReference>
<dbReference type="PANTHER" id="PTHR22803">
    <property type="entry name" value="MANNOSE, PHOSPHOLIPASE, LECTIN RECEPTOR RELATED"/>
    <property type="match status" value="1"/>
</dbReference>
<evidence type="ECO:0000313" key="3">
    <source>
        <dbReference type="Proteomes" id="UP000694845"/>
    </source>
</evidence>
<dbReference type="InterPro" id="IPR001304">
    <property type="entry name" value="C-type_lectin-like"/>
</dbReference>
<dbReference type="Gene3D" id="3.10.100.10">
    <property type="entry name" value="Mannose-Binding Protein A, subunit A"/>
    <property type="match status" value="1"/>
</dbReference>